<name>A0AAD5QMJ9_PARTN</name>
<reference evidence="1" key="1">
    <citation type="submission" date="2021-06" db="EMBL/GenBank/DDBJ databases">
        <title>Parelaphostrongylus tenuis whole genome reference sequence.</title>
        <authorList>
            <person name="Garwood T.J."/>
            <person name="Larsen P.A."/>
            <person name="Fountain-Jones N.M."/>
            <person name="Garbe J.R."/>
            <person name="Macchietto M.G."/>
            <person name="Kania S.A."/>
            <person name="Gerhold R.W."/>
            <person name="Richards J.E."/>
            <person name="Wolf T.M."/>
        </authorList>
    </citation>
    <scope>NUCLEOTIDE SEQUENCE</scope>
    <source>
        <strain evidence="1">MNPRO001-30</strain>
        <tissue evidence="1">Meninges</tissue>
    </source>
</reference>
<dbReference type="EMBL" id="JAHQIW010002621">
    <property type="protein sequence ID" value="KAJ1355842.1"/>
    <property type="molecule type" value="Genomic_DNA"/>
</dbReference>
<dbReference type="Proteomes" id="UP001196413">
    <property type="component" value="Unassembled WGS sequence"/>
</dbReference>
<evidence type="ECO:0000313" key="2">
    <source>
        <dbReference type="Proteomes" id="UP001196413"/>
    </source>
</evidence>
<protein>
    <submittedName>
        <fullName evidence="1">Uncharacterized protein</fullName>
    </submittedName>
</protein>
<proteinExistence type="predicted"/>
<gene>
    <name evidence="1" type="ORF">KIN20_013399</name>
</gene>
<sequence length="51" mass="6135">MKTDLKMIFVRERRHLREALRSMLNLKKTTADEKGDFFASHSDHTRKLDFI</sequence>
<keyword evidence="2" id="KW-1185">Reference proteome</keyword>
<evidence type="ECO:0000313" key="1">
    <source>
        <dbReference type="EMBL" id="KAJ1355842.1"/>
    </source>
</evidence>
<comment type="caution">
    <text evidence="1">The sequence shown here is derived from an EMBL/GenBank/DDBJ whole genome shotgun (WGS) entry which is preliminary data.</text>
</comment>
<accession>A0AAD5QMJ9</accession>
<organism evidence="1 2">
    <name type="scientific">Parelaphostrongylus tenuis</name>
    <name type="common">Meningeal worm</name>
    <dbReference type="NCBI Taxonomy" id="148309"/>
    <lineage>
        <taxon>Eukaryota</taxon>
        <taxon>Metazoa</taxon>
        <taxon>Ecdysozoa</taxon>
        <taxon>Nematoda</taxon>
        <taxon>Chromadorea</taxon>
        <taxon>Rhabditida</taxon>
        <taxon>Rhabditina</taxon>
        <taxon>Rhabditomorpha</taxon>
        <taxon>Strongyloidea</taxon>
        <taxon>Metastrongylidae</taxon>
        <taxon>Parelaphostrongylus</taxon>
    </lineage>
</organism>
<dbReference type="AlphaFoldDB" id="A0AAD5QMJ9"/>